<dbReference type="AlphaFoldDB" id="A5DX31"/>
<dbReference type="eggNOG" id="KOG1705">
    <property type="taxonomic scope" value="Eukaryota"/>
</dbReference>
<dbReference type="OrthoDB" id="10248186at2759"/>
<dbReference type="PIRSF" id="PIRSF016468">
    <property type="entry name" value="PHF5"/>
    <property type="match status" value="1"/>
</dbReference>
<dbReference type="GO" id="GO:0005684">
    <property type="term" value="C:U2-type spliceosomal complex"/>
    <property type="evidence" value="ECO:0007669"/>
    <property type="project" value="EnsemblFungi"/>
</dbReference>
<dbReference type="GO" id="GO:0000245">
    <property type="term" value="P:spliceosomal complex assembly"/>
    <property type="evidence" value="ECO:0007669"/>
    <property type="project" value="EnsemblFungi"/>
</dbReference>
<organism evidence="2 3">
    <name type="scientific">Lodderomyces elongisporus (strain ATCC 11503 / CBS 2605 / JCM 1781 / NBRC 1676 / NRRL YB-4239)</name>
    <name type="common">Yeast</name>
    <name type="synonym">Saccharomyces elongisporus</name>
    <dbReference type="NCBI Taxonomy" id="379508"/>
    <lineage>
        <taxon>Eukaryota</taxon>
        <taxon>Fungi</taxon>
        <taxon>Dikarya</taxon>
        <taxon>Ascomycota</taxon>
        <taxon>Saccharomycotina</taxon>
        <taxon>Pichiomycetes</taxon>
        <taxon>Debaryomycetaceae</taxon>
        <taxon>Candida/Lodderomyces clade</taxon>
        <taxon>Lodderomyces</taxon>
    </lineage>
</organism>
<dbReference type="GO" id="GO:0005686">
    <property type="term" value="C:U2 snRNP"/>
    <property type="evidence" value="ECO:0007669"/>
    <property type="project" value="EnsemblFungi"/>
</dbReference>
<dbReference type="GeneID" id="5233922"/>
<dbReference type="VEuPathDB" id="FungiDB:LELG_01918"/>
<evidence type="ECO:0000313" key="2">
    <source>
        <dbReference type="EMBL" id="EDK43739.1"/>
    </source>
</evidence>
<sequence length="122" mass="13746">MSRHQYDLVQCMKQPGKTIGQICPNCDGKCPVCDSMVKPTTKVRICQDCSAEYLRNKCIICGHNLGLNNENGVDAYYCLECCRMEKDREGCPRVTNVGGNKIDMIYLKKKDKDSTKSLLNNT</sequence>
<reference evidence="2 3" key="1">
    <citation type="journal article" date="2009" name="Nature">
        <title>Evolution of pathogenicity and sexual reproduction in eight Candida genomes.</title>
        <authorList>
            <person name="Butler G."/>
            <person name="Rasmussen M.D."/>
            <person name="Lin M.F."/>
            <person name="Santos M.A."/>
            <person name="Sakthikumar S."/>
            <person name="Munro C.A."/>
            <person name="Rheinbay E."/>
            <person name="Grabherr M."/>
            <person name="Forche A."/>
            <person name="Reedy J.L."/>
            <person name="Agrafioti I."/>
            <person name="Arnaud M.B."/>
            <person name="Bates S."/>
            <person name="Brown A.J."/>
            <person name="Brunke S."/>
            <person name="Costanzo M.C."/>
            <person name="Fitzpatrick D.A."/>
            <person name="de Groot P.W."/>
            <person name="Harris D."/>
            <person name="Hoyer L.L."/>
            <person name="Hube B."/>
            <person name="Klis F.M."/>
            <person name="Kodira C."/>
            <person name="Lennard N."/>
            <person name="Logue M.E."/>
            <person name="Martin R."/>
            <person name="Neiman A.M."/>
            <person name="Nikolaou E."/>
            <person name="Quail M.A."/>
            <person name="Quinn J."/>
            <person name="Santos M.C."/>
            <person name="Schmitzberger F.F."/>
            <person name="Sherlock G."/>
            <person name="Shah P."/>
            <person name="Silverstein K.A."/>
            <person name="Skrzypek M.S."/>
            <person name="Soll D."/>
            <person name="Staggs R."/>
            <person name="Stansfield I."/>
            <person name="Stumpf M.P."/>
            <person name="Sudbery P.E."/>
            <person name="Srikantha T."/>
            <person name="Zeng Q."/>
            <person name="Berman J."/>
            <person name="Berriman M."/>
            <person name="Heitman J."/>
            <person name="Gow N.A."/>
            <person name="Lorenz M.C."/>
            <person name="Birren B.W."/>
            <person name="Kellis M."/>
            <person name="Cuomo C.A."/>
        </authorList>
    </citation>
    <scope>NUCLEOTIDE SEQUENCE [LARGE SCALE GENOMIC DNA]</scope>
    <source>
        <strain evidence="3">ATCC 11503 / BCRC 21390 / CBS 2605 / JCM 1781 / NBRC 1676 / NRRL YB-4239</strain>
    </source>
</reference>
<dbReference type="InParanoid" id="A5DX31"/>
<dbReference type="FunCoup" id="A5DX31">
    <property type="interactions" value="897"/>
</dbReference>
<keyword evidence="3" id="KW-1185">Reference proteome</keyword>
<protein>
    <submittedName>
        <fullName evidence="2">Pre-mRNA splicing factor ini1</fullName>
    </submittedName>
</protein>
<dbReference type="InterPro" id="IPR005345">
    <property type="entry name" value="PHF5"/>
</dbReference>
<dbReference type="EMBL" id="CH981525">
    <property type="protein sequence ID" value="EDK43739.1"/>
    <property type="molecule type" value="Genomic_DNA"/>
</dbReference>
<comment type="similarity">
    <text evidence="1">Belongs to the PHF5 family.</text>
</comment>
<dbReference type="Pfam" id="PF03660">
    <property type="entry name" value="PHF5"/>
    <property type="match status" value="1"/>
</dbReference>
<accession>A5DX31</accession>
<dbReference type="OMA" id="AYYCWEC"/>
<dbReference type="KEGG" id="lel:PVL30_001888"/>
<evidence type="ECO:0000313" key="3">
    <source>
        <dbReference type="Proteomes" id="UP000001996"/>
    </source>
</evidence>
<dbReference type="PANTHER" id="PTHR13120">
    <property type="entry name" value="PHD FINGER-LIKE DOMAIN-CONTAINING PROTEIN 5A"/>
    <property type="match status" value="1"/>
</dbReference>
<gene>
    <name evidence="2" type="ORF">LELG_01918</name>
</gene>
<dbReference type="STRING" id="379508.A5DX31"/>
<dbReference type="HOGENOM" id="CLU_110369_2_0_1"/>
<evidence type="ECO:0000256" key="1">
    <source>
        <dbReference type="ARBA" id="ARBA00008626"/>
    </source>
</evidence>
<dbReference type="Proteomes" id="UP000001996">
    <property type="component" value="Unassembled WGS sequence"/>
</dbReference>
<name>A5DX31_LODEL</name>
<dbReference type="GO" id="GO:0009410">
    <property type="term" value="P:response to xenobiotic stimulus"/>
    <property type="evidence" value="ECO:0007669"/>
    <property type="project" value="EnsemblFungi"/>
</dbReference>
<proteinExistence type="inferred from homology"/>